<dbReference type="Gene3D" id="3.40.190.150">
    <property type="entry name" value="Bordetella uptake gene, domain 1"/>
    <property type="match status" value="1"/>
</dbReference>
<dbReference type="InterPro" id="IPR042100">
    <property type="entry name" value="Bug_dom1"/>
</dbReference>
<reference evidence="3 4" key="1">
    <citation type="submission" date="2020-04" db="EMBL/GenBank/DDBJ databases">
        <title>Ramlibacter sp. G-1-2-2 isolated from soil.</title>
        <authorList>
            <person name="Dahal R.H."/>
        </authorList>
    </citation>
    <scope>NUCLEOTIDE SEQUENCE [LARGE SCALE GENOMIC DNA]</scope>
    <source>
        <strain evidence="3 4">G-1-2-2</strain>
    </source>
</reference>
<comment type="caution">
    <text evidence="3">The sequence shown here is derived from an EMBL/GenBank/DDBJ whole genome shotgun (WGS) entry which is preliminary data.</text>
</comment>
<evidence type="ECO:0000256" key="1">
    <source>
        <dbReference type="ARBA" id="ARBA00006987"/>
    </source>
</evidence>
<feature type="signal peptide" evidence="2">
    <location>
        <begin position="1"/>
        <end position="24"/>
    </location>
</feature>
<proteinExistence type="inferred from homology"/>
<dbReference type="PIRSF" id="PIRSF017082">
    <property type="entry name" value="YflP"/>
    <property type="match status" value="1"/>
</dbReference>
<dbReference type="PANTHER" id="PTHR42928">
    <property type="entry name" value="TRICARBOXYLATE-BINDING PROTEIN"/>
    <property type="match status" value="1"/>
</dbReference>
<dbReference type="CDD" id="cd13578">
    <property type="entry name" value="PBP2_Bug27"/>
    <property type="match status" value="1"/>
</dbReference>
<keyword evidence="2" id="KW-0732">Signal</keyword>
<dbReference type="Proteomes" id="UP000541185">
    <property type="component" value="Unassembled WGS sequence"/>
</dbReference>
<evidence type="ECO:0000313" key="4">
    <source>
        <dbReference type="Proteomes" id="UP000541185"/>
    </source>
</evidence>
<evidence type="ECO:0000256" key="2">
    <source>
        <dbReference type="SAM" id="SignalP"/>
    </source>
</evidence>
<dbReference type="PANTHER" id="PTHR42928:SF5">
    <property type="entry name" value="BLR1237 PROTEIN"/>
    <property type="match status" value="1"/>
</dbReference>
<protein>
    <submittedName>
        <fullName evidence="3">Tripartite tricarboxylate transporter substrate binding protein</fullName>
    </submittedName>
</protein>
<accession>A0A848HAE3</accession>
<feature type="chain" id="PRO_5032315248" evidence="2">
    <location>
        <begin position="25"/>
        <end position="331"/>
    </location>
</feature>
<dbReference type="Gene3D" id="3.40.190.10">
    <property type="entry name" value="Periplasmic binding protein-like II"/>
    <property type="match status" value="1"/>
</dbReference>
<dbReference type="Pfam" id="PF03401">
    <property type="entry name" value="TctC"/>
    <property type="match status" value="1"/>
</dbReference>
<keyword evidence="4" id="KW-1185">Reference proteome</keyword>
<dbReference type="EMBL" id="JABBFX010000003">
    <property type="protein sequence ID" value="NML47427.1"/>
    <property type="molecule type" value="Genomic_DNA"/>
</dbReference>
<dbReference type="RefSeq" id="WP_169421704.1">
    <property type="nucleotide sequence ID" value="NZ_JABBFX010000003.1"/>
</dbReference>
<dbReference type="SUPFAM" id="SSF53850">
    <property type="entry name" value="Periplasmic binding protein-like II"/>
    <property type="match status" value="1"/>
</dbReference>
<dbReference type="AlphaFoldDB" id="A0A848HAE3"/>
<evidence type="ECO:0000313" key="3">
    <source>
        <dbReference type="EMBL" id="NML47427.1"/>
    </source>
</evidence>
<dbReference type="InterPro" id="IPR005064">
    <property type="entry name" value="BUG"/>
</dbReference>
<gene>
    <name evidence="3" type="ORF">HHL11_27000</name>
</gene>
<name>A0A848HAE3_9BURK</name>
<sequence>MFVRSIQKLCVLAVAAGLAGTAFAQQHSAAAGYPNKPVKIIVAAAAGSSPDAIGRTLATKLTFAWGQPVVIEDIAGLGGIVGTERAAKATPDGYTLVISTIGAVAVGQSMMDKMPYDPVKDLAPISLVMSMPNLLVVHPAVPANNLRELIAYAKQNPGKLRYGHPGSGTTPHLSAELLDEMAGIKMMGIPYKSSSQMMTDLLGGHYEVLFHNSSVVLPHAKAGAARILAITSAERNATLPDIPTVAEAGGLKGFAVNAWWGLYAPAGVPAELVAKISADVATALAQADVKSWVEQQGGVPGGGTPQSLRNFQAAETRKWHDLVKSANIKPD</sequence>
<comment type="similarity">
    <text evidence="1">Belongs to the UPF0065 (bug) family.</text>
</comment>
<organism evidence="3 4">
    <name type="scientific">Ramlibacter agri</name>
    <dbReference type="NCBI Taxonomy" id="2728837"/>
    <lineage>
        <taxon>Bacteria</taxon>
        <taxon>Pseudomonadati</taxon>
        <taxon>Pseudomonadota</taxon>
        <taxon>Betaproteobacteria</taxon>
        <taxon>Burkholderiales</taxon>
        <taxon>Comamonadaceae</taxon>
        <taxon>Ramlibacter</taxon>
    </lineage>
</organism>